<dbReference type="InterPro" id="IPR008480">
    <property type="entry name" value="DUF761_pln"/>
</dbReference>
<evidence type="ECO:0000313" key="2">
    <source>
        <dbReference type="Proteomes" id="UP000291084"/>
    </source>
</evidence>
<dbReference type="PANTHER" id="PTHR33450">
    <property type="entry name" value="EMB|CAB67623.1-RELATED"/>
    <property type="match status" value="1"/>
</dbReference>
<dbReference type="Proteomes" id="UP000291084">
    <property type="component" value="Chromosome 4"/>
</dbReference>
<name>A0A0S3RWD1_PHAAN</name>
<protein>
    <submittedName>
        <fullName evidence="1">Uncharacterized protein</fullName>
    </submittedName>
</protein>
<evidence type="ECO:0000313" key="1">
    <source>
        <dbReference type="EMBL" id="BAT84873.1"/>
    </source>
</evidence>
<gene>
    <name evidence="1" type="primary">Vigan.04G234000</name>
    <name evidence="1" type="ORF">VIGAN_04234000</name>
</gene>
<dbReference type="OrthoDB" id="684076at2759"/>
<dbReference type="PANTHER" id="PTHR33450:SF12">
    <property type="entry name" value="COTTON FIBER PROTEIN"/>
    <property type="match status" value="1"/>
</dbReference>
<keyword evidence="2" id="KW-1185">Reference proteome</keyword>
<dbReference type="AlphaFoldDB" id="A0A0S3RWD1"/>
<proteinExistence type="predicted"/>
<reference evidence="1 2" key="1">
    <citation type="journal article" date="2015" name="Sci. Rep.">
        <title>The power of single molecule real-time sequencing technology in the de novo assembly of a eukaryotic genome.</title>
        <authorList>
            <person name="Sakai H."/>
            <person name="Naito K."/>
            <person name="Ogiso-Tanaka E."/>
            <person name="Takahashi Y."/>
            <person name="Iseki K."/>
            <person name="Muto C."/>
            <person name="Satou K."/>
            <person name="Teruya K."/>
            <person name="Shiroma A."/>
            <person name="Shimoji M."/>
            <person name="Hirano T."/>
            <person name="Itoh T."/>
            <person name="Kaga A."/>
            <person name="Tomooka N."/>
        </authorList>
    </citation>
    <scope>NUCLEOTIDE SEQUENCE [LARGE SCALE GENOMIC DNA]</scope>
    <source>
        <strain evidence="2">cv. Shumari</strain>
    </source>
</reference>
<dbReference type="EMBL" id="AP015037">
    <property type="protein sequence ID" value="BAT84873.1"/>
    <property type="molecule type" value="Genomic_DNA"/>
</dbReference>
<sequence>MKNRASGFLKQIISNLSSMAKSKTMALKSKTNAIRARLLIFSLMKNKKLLMSSLSEKFHSVWGHDSQSKDNDCLLEDGTDQSKAIVLYNNSLSLPNPSGTLVVEEQDQDGYEGYYNYECGDDDDDDDDDKYPDLTHTLFDSEDLDLGGSVIDLVKNSKEEAGKEFKLEDEIDFAADLFIMKFRRQMDLQKQESFNRKREMQKKGGTIKEREQILKMLLCYCRCCIGKAHMLLL</sequence>
<accession>A0A0S3RWD1</accession>
<dbReference type="Pfam" id="PF05553">
    <property type="entry name" value="DUF761"/>
    <property type="match status" value="1"/>
</dbReference>
<organism evidence="1 2">
    <name type="scientific">Vigna angularis var. angularis</name>
    <dbReference type="NCBI Taxonomy" id="157739"/>
    <lineage>
        <taxon>Eukaryota</taxon>
        <taxon>Viridiplantae</taxon>
        <taxon>Streptophyta</taxon>
        <taxon>Embryophyta</taxon>
        <taxon>Tracheophyta</taxon>
        <taxon>Spermatophyta</taxon>
        <taxon>Magnoliopsida</taxon>
        <taxon>eudicotyledons</taxon>
        <taxon>Gunneridae</taxon>
        <taxon>Pentapetalae</taxon>
        <taxon>rosids</taxon>
        <taxon>fabids</taxon>
        <taxon>Fabales</taxon>
        <taxon>Fabaceae</taxon>
        <taxon>Papilionoideae</taxon>
        <taxon>50 kb inversion clade</taxon>
        <taxon>NPAAA clade</taxon>
        <taxon>indigoferoid/millettioid clade</taxon>
        <taxon>Phaseoleae</taxon>
        <taxon>Vigna</taxon>
    </lineage>
</organism>